<dbReference type="Proteomes" id="UP000594262">
    <property type="component" value="Unplaced"/>
</dbReference>
<feature type="transmembrane region" description="Helical" evidence="1">
    <location>
        <begin position="295"/>
        <end position="315"/>
    </location>
</feature>
<dbReference type="GeneID" id="136817392"/>
<dbReference type="RefSeq" id="XP_066929838.1">
    <property type="nucleotide sequence ID" value="XM_067073737.1"/>
</dbReference>
<dbReference type="AlphaFoldDB" id="A0A7M5UU51"/>
<dbReference type="Gene3D" id="3.60.10.10">
    <property type="entry name" value="Endonuclease/exonuclease/phosphatase"/>
    <property type="match status" value="1"/>
</dbReference>
<organism evidence="2 3">
    <name type="scientific">Clytia hemisphaerica</name>
    <dbReference type="NCBI Taxonomy" id="252671"/>
    <lineage>
        <taxon>Eukaryota</taxon>
        <taxon>Metazoa</taxon>
        <taxon>Cnidaria</taxon>
        <taxon>Hydrozoa</taxon>
        <taxon>Hydroidolina</taxon>
        <taxon>Leptothecata</taxon>
        <taxon>Obeliida</taxon>
        <taxon>Clytiidae</taxon>
        <taxon>Clytia</taxon>
    </lineage>
</organism>
<evidence type="ECO:0000313" key="3">
    <source>
        <dbReference type="Proteomes" id="UP000594262"/>
    </source>
</evidence>
<keyword evidence="1" id="KW-0472">Membrane</keyword>
<dbReference type="EnsemblMetazoa" id="CLYHEMT002669.1">
    <property type="protein sequence ID" value="CLYHEMP002669.1"/>
    <property type="gene ID" value="CLYHEMG002669"/>
</dbReference>
<keyword evidence="1" id="KW-0812">Transmembrane</keyword>
<keyword evidence="1" id="KW-1133">Transmembrane helix</keyword>
<evidence type="ECO:0008006" key="4">
    <source>
        <dbReference type="Google" id="ProtNLM"/>
    </source>
</evidence>
<name>A0A7M5UU51_9CNID</name>
<proteinExistence type="predicted"/>
<protein>
    <recommendedName>
        <fullName evidence="4">Endonuclease/exonuclease/phosphatase domain-containing protein</fullName>
    </recommendedName>
</protein>
<evidence type="ECO:0000256" key="1">
    <source>
        <dbReference type="SAM" id="Phobius"/>
    </source>
</evidence>
<evidence type="ECO:0000313" key="2">
    <source>
        <dbReference type="EnsemblMetazoa" id="CLYHEMP002669.1"/>
    </source>
</evidence>
<keyword evidence="3" id="KW-1185">Reference proteome</keyword>
<sequence>MSLYFDFLSLNVGIETGKVKAKEQQEFVEKNNFRTKEEAKRYFYLEKIHDVKPAIVCLQEQIPKDVKEINGKMIEDLSAKLKAKYTPFYESYGSNKQAAVLVKKDFISDNSKLKRVEFTNADTREYSEIRARLVLVEFTPNGFSLPIYIGSWHGPWTGPWGGEKLERQRKYVDAILKRVKTHVGERPFFIAGDFNLKHRDLPQLPHYCYSISAKNDKIDYLIVGRNGTSSYPENLNKVTFKDPKMTVIAEVRESGYKRSDAESFLGHTPQLANVTITEKQSSSDVASLRTGFSSFFSTQNIVISIAASLFVFLILKKNR</sequence>
<reference evidence="2" key="1">
    <citation type="submission" date="2021-01" db="UniProtKB">
        <authorList>
            <consortium name="EnsemblMetazoa"/>
        </authorList>
    </citation>
    <scope>IDENTIFICATION</scope>
</reference>
<accession>A0A7M5UU51</accession>
<dbReference type="SUPFAM" id="SSF56219">
    <property type="entry name" value="DNase I-like"/>
    <property type="match status" value="1"/>
</dbReference>
<dbReference type="InterPro" id="IPR036691">
    <property type="entry name" value="Endo/exonu/phosph_ase_sf"/>
</dbReference>